<keyword evidence="2" id="KW-0472">Membrane</keyword>
<dbReference type="PANTHER" id="PTHR10612:SF34">
    <property type="entry name" value="APOLIPOPROTEIN D"/>
    <property type="match status" value="1"/>
</dbReference>
<dbReference type="InterPro" id="IPR002446">
    <property type="entry name" value="Lipocalin_bac"/>
</dbReference>
<dbReference type="PRINTS" id="PR01171">
    <property type="entry name" value="BCTLIPOCALIN"/>
</dbReference>
<comment type="subcellular location">
    <subcellularLocation>
        <location evidence="2">Cell outer membrane</location>
    </subcellularLocation>
</comment>
<keyword evidence="5" id="KW-1185">Reference proteome</keyword>
<gene>
    <name evidence="4" type="ORF">MNKW57_15680</name>
</gene>
<evidence type="ECO:0000259" key="3">
    <source>
        <dbReference type="Pfam" id="PF08212"/>
    </source>
</evidence>
<dbReference type="CDD" id="cd19438">
    <property type="entry name" value="lipocalin_Blc-like"/>
    <property type="match status" value="1"/>
</dbReference>
<dbReference type="InterPro" id="IPR000566">
    <property type="entry name" value="Lipocln_cytosolic_FA-bd_dom"/>
</dbReference>
<dbReference type="Gene3D" id="2.40.128.20">
    <property type="match status" value="1"/>
</dbReference>
<protein>
    <recommendedName>
        <fullName evidence="2">Outer membrane lipoprotein Blc</fullName>
    </recommendedName>
</protein>
<dbReference type="InterPro" id="IPR012674">
    <property type="entry name" value="Calycin"/>
</dbReference>
<dbReference type="SUPFAM" id="SSF50814">
    <property type="entry name" value="Lipocalins"/>
    <property type="match status" value="1"/>
</dbReference>
<proteinExistence type="inferred from homology"/>
<comment type="subunit">
    <text evidence="2">Homodimer.</text>
</comment>
<keyword evidence="2" id="KW-0998">Cell outer membrane</keyword>
<comment type="similarity">
    <text evidence="1 2">Belongs to the calycin superfamily. Lipocalin family.</text>
</comment>
<dbReference type="InterPro" id="IPR047202">
    <property type="entry name" value="Lipocalin_Blc-like_dom"/>
</dbReference>
<dbReference type="PIRSF" id="PIRSF036893">
    <property type="entry name" value="Lipocalin_ApoD"/>
    <property type="match status" value="1"/>
</dbReference>
<dbReference type="InterPro" id="IPR022271">
    <property type="entry name" value="Lipocalin_ApoD"/>
</dbReference>
<keyword evidence="2" id="KW-0449">Lipoprotein</keyword>
<accession>A0ABQ6LYX3</accession>
<dbReference type="PANTHER" id="PTHR10612">
    <property type="entry name" value="APOLIPOPROTEIN D"/>
    <property type="match status" value="1"/>
</dbReference>
<dbReference type="Proteomes" id="UP001224392">
    <property type="component" value="Unassembled WGS sequence"/>
</dbReference>
<dbReference type="Pfam" id="PF08212">
    <property type="entry name" value="Lipocalin_2"/>
    <property type="match status" value="1"/>
</dbReference>
<reference evidence="4 5" key="1">
    <citation type="submission" date="2023-04" db="EMBL/GenBank/DDBJ databases">
        <title>Marinobulbifer ophiurae gen. nov., sp. Nov., isolate from tissue of brittle star Ophioplocus japonicus.</title>
        <authorList>
            <person name="Kawano K."/>
            <person name="Sawayama S."/>
            <person name="Nakagawa S."/>
        </authorList>
    </citation>
    <scope>NUCLEOTIDE SEQUENCE [LARGE SCALE GENOMIC DNA]</scope>
    <source>
        <strain evidence="4 5">NKW57</strain>
    </source>
</reference>
<organism evidence="4 5">
    <name type="scientific">Biformimicrobium ophioploci</name>
    <dbReference type="NCBI Taxonomy" id="3036711"/>
    <lineage>
        <taxon>Bacteria</taxon>
        <taxon>Pseudomonadati</taxon>
        <taxon>Pseudomonadota</taxon>
        <taxon>Gammaproteobacteria</taxon>
        <taxon>Cellvibrionales</taxon>
        <taxon>Microbulbiferaceae</taxon>
        <taxon>Biformimicrobium</taxon>
    </lineage>
</organism>
<dbReference type="InterPro" id="IPR022272">
    <property type="entry name" value="Lipocalin_CS"/>
</dbReference>
<name>A0ABQ6LYX3_9GAMM</name>
<evidence type="ECO:0000313" key="4">
    <source>
        <dbReference type="EMBL" id="GMG87247.1"/>
    </source>
</evidence>
<keyword evidence="2" id="KW-0446">Lipid-binding</keyword>
<comment type="caution">
    <text evidence="4">The sequence shown here is derived from an EMBL/GenBank/DDBJ whole genome shotgun (WGS) entry which is preliminary data.</text>
</comment>
<sequence>MLFSGCANREPIPVVDYVDLKRFSGDWYVIASIPTPFEKNVFNAIESYRLDEHGDMITTFTYNKGGFDGERKQHEFRGIVLDDPSNAIWKMQFWGPIKGDYKIFYVDPEYRVTVVARDQRDYVWIMARDWKLAPEKMTELRQKLEAIGYDLQGLKTVPQKW</sequence>
<comment type="function">
    <text evidence="2">Involved in the storage or transport of lipids necessary for membrane maintenance under stressful conditions. Displays a binding preference for lysophospholipids.</text>
</comment>
<dbReference type="PROSITE" id="PS00213">
    <property type="entry name" value="LIPOCALIN"/>
    <property type="match status" value="1"/>
</dbReference>
<evidence type="ECO:0000313" key="5">
    <source>
        <dbReference type="Proteomes" id="UP001224392"/>
    </source>
</evidence>
<evidence type="ECO:0000256" key="2">
    <source>
        <dbReference type="PIRNR" id="PIRNR036893"/>
    </source>
</evidence>
<evidence type="ECO:0000256" key="1">
    <source>
        <dbReference type="ARBA" id="ARBA00006889"/>
    </source>
</evidence>
<dbReference type="EMBL" id="BSYJ01000003">
    <property type="protein sequence ID" value="GMG87247.1"/>
    <property type="molecule type" value="Genomic_DNA"/>
</dbReference>
<feature type="domain" description="Lipocalin/cytosolic fatty-acid binding" evidence="3">
    <location>
        <begin position="18"/>
        <end position="159"/>
    </location>
</feature>